<evidence type="ECO:0000313" key="12">
    <source>
        <dbReference type="Proteomes" id="UP000314986"/>
    </source>
</evidence>
<feature type="transmembrane region" description="Helical" evidence="9">
    <location>
        <begin position="20"/>
        <end position="48"/>
    </location>
</feature>
<feature type="transmembrane region" description="Helical" evidence="9">
    <location>
        <begin position="183"/>
        <end position="210"/>
    </location>
</feature>
<dbReference type="InterPro" id="IPR017452">
    <property type="entry name" value="GPCR_Rhodpsn_7TM"/>
</dbReference>
<dbReference type="PROSITE" id="PS50262">
    <property type="entry name" value="G_PROTEIN_RECEP_F1_2"/>
    <property type="match status" value="1"/>
</dbReference>
<organism evidence="11 12">
    <name type="scientific">Callorhinchus milii</name>
    <name type="common">Ghost shark</name>
    <dbReference type="NCBI Taxonomy" id="7868"/>
    <lineage>
        <taxon>Eukaryota</taxon>
        <taxon>Metazoa</taxon>
        <taxon>Chordata</taxon>
        <taxon>Craniata</taxon>
        <taxon>Vertebrata</taxon>
        <taxon>Chondrichthyes</taxon>
        <taxon>Holocephali</taxon>
        <taxon>Chimaeriformes</taxon>
        <taxon>Callorhinchidae</taxon>
        <taxon>Callorhinchus</taxon>
    </lineage>
</organism>
<reference evidence="12" key="2">
    <citation type="journal article" date="2007" name="PLoS Biol.">
        <title>Survey sequencing and comparative analysis of the elephant shark (Callorhinchus milii) genome.</title>
        <authorList>
            <person name="Venkatesh B."/>
            <person name="Kirkness E.F."/>
            <person name="Loh Y.H."/>
            <person name="Halpern A.L."/>
            <person name="Lee A.P."/>
            <person name="Johnson J."/>
            <person name="Dandona N."/>
            <person name="Viswanathan L.D."/>
            <person name="Tay A."/>
            <person name="Venter J.C."/>
            <person name="Strausberg R.L."/>
            <person name="Brenner S."/>
        </authorList>
    </citation>
    <scope>NUCLEOTIDE SEQUENCE [LARGE SCALE GENOMIC DNA]</scope>
</reference>
<dbReference type="OMA" id="FITIPHC"/>
<evidence type="ECO:0000256" key="6">
    <source>
        <dbReference type="ARBA" id="ARBA00023136"/>
    </source>
</evidence>
<keyword evidence="12" id="KW-1185">Reference proteome</keyword>
<evidence type="ECO:0000256" key="8">
    <source>
        <dbReference type="RuleBase" id="RU000688"/>
    </source>
</evidence>
<reference evidence="12" key="1">
    <citation type="journal article" date="2006" name="Science">
        <title>Ancient noncoding elements conserved in the human genome.</title>
        <authorList>
            <person name="Venkatesh B."/>
            <person name="Kirkness E.F."/>
            <person name="Loh Y.H."/>
            <person name="Halpern A.L."/>
            <person name="Lee A.P."/>
            <person name="Johnson J."/>
            <person name="Dandona N."/>
            <person name="Viswanathan L.D."/>
            <person name="Tay A."/>
            <person name="Venter J.C."/>
            <person name="Strausberg R.L."/>
            <person name="Brenner S."/>
        </authorList>
    </citation>
    <scope>NUCLEOTIDE SEQUENCE [LARGE SCALE GENOMIC DNA]</scope>
</reference>
<proteinExistence type="inferred from homology"/>
<keyword evidence="5 8" id="KW-0297">G-protein coupled receptor</keyword>
<dbReference type="GO" id="GO:0005886">
    <property type="term" value="C:plasma membrane"/>
    <property type="evidence" value="ECO:0007669"/>
    <property type="project" value="UniProtKB-SubCell"/>
</dbReference>
<dbReference type="PROSITE" id="PS00237">
    <property type="entry name" value="G_PROTEIN_RECEP_F1_1"/>
    <property type="match status" value="1"/>
</dbReference>
<dbReference type="PANTHER" id="PTHR22750">
    <property type="entry name" value="G-PROTEIN COUPLED RECEPTOR"/>
    <property type="match status" value="1"/>
</dbReference>
<dbReference type="InterPro" id="IPR000276">
    <property type="entry name" value="GPCR_Rhodpsn"/>
</dbReference>
<evidence type="ECO:0000256" key="5">
    <source>
        <dbReference type="ARBA" id="ARBA00023040"/>
    </source>
</evidence>
<feature type="transmembrane region" description="Helical" evidence="9">
    <location>
        <begin position="141"/>
        <end position="163"/>
    </location>
</feature>
<comment type="subcellular location">
    <subcellularLocation>
        <location evidence="1">Cell membrane</location>
        <topology evidence="1">Multi-pass membrane protein</topology>
    </subcellularLocation>
</comment>
<gene>
    <name evidence="11" type="primary">LOC103180702</name>
</gene>
<keyword evidence="2" id="KW-1003">Cell membrane</keyword>
<evidence type="ECO:0000256" key="1">
    <source>
        <dbReference type="ARBA" id="ARBA00004651"/>
    </source>
</evidence>
<evidence type="ECO:0000313" key="11">
    <source>
        <dbReference type="Ensembl" id="ENSCMIP00000042701.1"/>
    </source>
</evidence>
<feature type="transmembrane region" description="Helical" evidence="9">
    <location>
        <begin position="97"/>
        <end position="120"/>
    </location>
</feature>
<dbReference type="SUPFAM" id="SSF81321">
    <property type="entry name" value="Family A G protein-coupled receptor-like"/>
    <property type="match status" value="1"/>
</dbReference>
<keyword evidence="4 9" id="KW-1133">Transmembrane helix</keyword>
<dbReference type="STRING" id="7868.ENSCMIP00000042701"/>
<name>A0A4W3JU93_CALMI</name>
<keyword evidence="7 8" id="KW-0807">Transducer</keyword>
<reference evidence="12" key="3">
    <citation type="journal article" date="2014" name="Nature">
        <title>Elephant shark genome provides unique insights into gnathostome evolution.</title>
        <authorList>
            <consortium name="International Elephant Shark Genome Sequencing Consortium"/>
            <person name="Venkatesh B."/>
            <person name="Lee A.P."/>
            <person name="Ravi V."/>
            <person name="Maurya A.K."/>
            <person name="Lian M.M."/>
            <person name="Swann J.B."/>
            <person name="Ohta Y."/>
            <person name="Flajnik M.F."/>
            <person name="Sutoh Y."/>
            <person name="Kasahara M."/>
            <person name="Hoon S."/>
            <person name="Gangu V."/>
            <person name="Roy S.W."/>
            <person name="Irimia M."/>
            <person name="Korzh V."/>
            <person name="Kondrychyn I."/>
            <person name="Lim Z.W."/>
            <person name="Tay B.H."/>
            <person name="Tohari S."/>
            <person name="Kong K.W."/>
            <person name="Ho S."/>
            <person name="Lorente-Galdos B."/>
            <person name="Quilez J."/>
            <person name="Marques-Bonet T."/>
            <person name="Raney B.J."/>
            <person name="Ingham P.W."/>
            <person name="Tay A."/>
            <person name="Hillier L.W."/>
            <person name="Minx P."/>
            <person name="Boehm T."/>
            <person name="Wilson R.K."/>
            <person name="Brenner S."/>
            <person name="Warren W.C."/>
        </authorList>
    </citation>
    <scope>NUCLEOTIDE SEQUENCE [LARGE SCALE GENOMIC DNA]</scope>
</reference>
<evidence type="ECO:0000256" key="9">
    <source>
        <dbReference type="SAM" id="Phobius"/>
    </source>
</evidence>
<evidence type="ECO:0000256" key="7">
    <source>
        <dbReference type="ARBA" id="ARBA00023224"/>
    </source>
</evidence>
<keyword evidence="8" id="KW-0675">Receptor</keyword>
<reference evidence="11" key="5">
    <citation type="submission" date="2025-09" db="UniProtKB">
        <authorList>
            <consortium name="Ensembl"/>
        </authorList>
    </citation>
    <scope>IDENTIFICATION</scope>
</reference>
<dbReference type="Proteomes" id="UP000314986">
    <property type="component" value="Unassembled WGS sequence"/>
</dbReference>
<feature type="transmembrane region" description="Helical" evidence="9">
    <location>
        <begin position="60"/>
        <end position="85"/>
    </location>
</feature>
<dbReference type="AlphaFoldDB" id="A0A4W3JU93"/>
<dbReference type="Gene3D" id="1.20.1070.10">
    <property type="entry name" value="Rhodopsin 7-helix transmembrane proteins"/>
    <property type="match status" value="1"/>
</dbReference>
<sequence length="332" mass="36239">MKSASNGSLEDANSNVTWSSSLVLALGVPQVLVNLISIICNAVVVFGIATVEQRRRPIIVLFRSLALSDLLTGCSSLYVALLFISNPDNSIHGSQELLVAYSIFTVSILSTVYNLISIGVERYLTVADCLRERGRLSEQHIWLAAGSSWILASLLGMLPLMGWNCLGKEAAASRLYGPFCIDYLIFIAAPNFAVASLCLLLTYVAIIVILRRQSSTVAAHAHSTSCYKVAEARVTKTSAFIWVTTLISYAPFFGGVLWDVLDHSPAEDIRIGVYIFRNCTAIMITANSLVNPIIYTHKQRGLGCSMSSLKGSKNWSISAPLGCYFLYCYKRA</sequence>
<dbReference type="PRINTS" id="PR00237">
    <property type="entry name" value="GPCRRHODOPSN"/>
</dbReference>
<feature type="transmembrane region" description="Helical" evidence="9">
    <location>
        <begin position="239"/>
        <end position="259"/>
    </location>
</feature>
<evidence type="ECO:0000256" key="3">
    <source>
        <dbReference type="ARBA" id="ARBA00022692"/>
    </source>
</evidence>
<evidence type="ECO:0000259" key="10">
    <source>
        <dbReference type="PROSITE" id="PS50262"/>
    </source>
</evidence>
<comment type="similarity">
    <text evidence="8">Belongs to the G-protein coupled receptor 1 family.</text>
</comment>
<evidence type="ECO:0000256" key="2">
    <source>
        <dbReference type="ARBA" id="ARBA00022475"/>
    </source>
</evidence>
<evidence type="ECO:0000256" key="4">
    <source>
        <dbReference type="ARBA" id="ARBA00022989"/>
    </source>
</evidence>
<dbReference type="GeneTree" id="ENSGT00670000098452"/>
<keyword evidence="3 8" id="KW-0812">Transmembrane</keyword>
<keyword evidence="6 9" id="KW-0472">Membrane</keyword>
<feature type="domain" description="G-protein coupled receptors family 1 profile" evidence="10">
    <location>
        <begin position="40"/>
        <end position="295"/>
    </location>
</feature>
<dbReference type="Ensembl" id="ENSCMIT00000043320.1">
    <property type="protein sequence ID" value="ENSCMIP00000042701.1"/>
    <property type="gene ID" value="ENSCMIG00000017752.1"/>
</dbReference>
<reference evidence="11" key="4">
    <citation type="submission" date="2025-08" db="UniProtKB">
        <authorList>
            <consortium name="Ensembl"/>
        </authorList>
    </citation>
    <scope>IDENTIFICATION</scope>
</reference>
<feature type="transmembrane region" description="Helical" evidence="9">
    <location>
        <begin position="271"/>
        <end position="290"/>
    </location>
</feature>
<protein>
    <submittedName>
        <fullName evidence="11">G-protein coupled receptor 6-like</fullName>
    </submittedName>
</protein>
<dbReference type="GO" id="GO:0004930">
    <property type="term" value="F:G protein-coupled receptor activity"/>
    <property type="evidence" value="ECO:0007669"/>
    <property type="project" value="UniProtKB-KW"/>
</dbReference>
<dbReference type="InParanoid" id="A0A4W3JU93"/>
<accession>A0A4W3JU93</accession>
<dbReference type="Pfam" id="PF00001">
    <property type="entry name" value="7tm_1"/>
    <property type="match status" value="1"/>
</dbReference>